<dbReference type="SUPFAM" id="SSF49329">
    <property type="entry name" value="Cu,Zn superoxide dismutase-like"/>
    <property type="match status" value="1"/>
</dbReference>
<comment type="similarity">
    <text evidence="1 7">Belongs to the Cu-Zn superoxide dismutase family.</text>
</comment>
<feature type="domain" description="Superoxide dismutase copper/zinc binding" evidence="8">
    <location>
        <begin position="18"/>
        <end position="154"/>
    </location>
</feature>
<evidence type="ECO:0000256" key="1">
    <source>
        <dbReference type="ARBA" id="ARBA00010457"/>
    </source>
</evidence>
<dbReference type="InterPro" id="IPR024134">
    <property type="entry name" value="SOD_Cu/Zn_/chaperone"/>
</dbReference>
<evidence type="ECO:0000256" key="4">
    <source>
        <dbReference type="ARBA" id="ARBA00022862"/>
    </source>
</evidence>
<keyword evidence="5 7" id="KW-0560">Oxidoreductase</keyword>
<dbReference type="GO" id="GO:0005507">
    <property type="term" value="F:copper ion binding"/>
    <property type="evidence" value="ECO:0007669"/>
    <property type="project" value="InterPro"/>
</dbReference>
<dbReference type="Gene3D" id="2.60.40.200">
    <property type="entry name" value="Superoxide dismutase, copper/zinc binding domain"/>
    <property type="match status" value="1"/>
</dbReference>
<dbReference type="PANTHER" id="PTHR10003">
    <property type="entry name" value="SUPEROXIDE DISMUTASE CU-ZN -RELATED"/>
    <property type="match status" value="1"/>
</dbReference>
<keyword evidence="6 7" id="KW-0186">Copper</keyword>
<comment type="cofactor">
    <cofactor evidence="7">
        <name>Cu cation</name>
        <dbReference type="ChEBI" id="CHEBI:23378"/>
    </cofactor>
    <text evidence="7">Binds 1 copper ion per subunit.</text>
</comment>
<dbReference type="InterPro" id="IPR001424">
    <property type="entry name" value="SOD_Cu_Zn_dom"/>
</dbReference>
<dbReference type="InterPro" id="IPR036423">
    <property type="entry name" value="SOD-like_Cu/Zn_dom_sf"/>
</dbReference>
<evidence type="ECO:0000313" key="10">
    <source>
        <dbReference type="WBParaSite" id="sdigi.contig557.g8994.t1"/>
    </source>
</evidence>
<dbReference type="WBParaSite" id="sdigi.contig557.g8994.t1">
    <property type="protein sequence ID" value="sdigi.contig557.g8994.t1"/>
    <property type="gene ID" value="sdigi.contig557.g8994"/>
</dbReference>
<keyword evidence="2 7" id="KW-0479">Metal-binding</keyword>
<comment type="cofactor">
    <cofactor evidence="7">
        <name>Zn(2+)</name>
        <dbReference type="ChEBI" id="CHEBI:29105"/>
    </cofactor>
    <text evidence="7">Binds 1 zinc ion per subunit.</text>
</comment>
<comment type="catalytic activity">
    <reaction evidence="7">
        <text>2 superoxide + 2 H(+) = H2O2 + O2</text>
        <dbReference type="Rhea" id="RHEA:20696"/>
        <dbReference type="ChEBI" id="CHEBI:15378"/>
        <dbReference type="ChEBI" id="CHEBI:15379"/>
        <dbReference type="ChEBI" id="CHEBI:16240"/>
        <dbReference type="ChEBI" id="CHEBI:18421"/>
        <dbReference type="EC" id="1.15.1.1"/>
    </reaction>
</comment>
<dbReference type="InterPro" id="IPR018152">
    <property type="entry name" value="SOD_Cu/Zn_BS"/>
</dbReference>
<evidence type="ECO:0000313" key="9">
    <source>
        <dbReference type="Proteomes" id="UP000887581"/>
    </source>
</evidence>
<evidence type="ECO:0000256" key="3">
    <source>
        <dbReference type="ARBA" id="ARBA00022833"/>
    </source>
</evidence>
<name>A0A915Q119_9BILA</name>
<comment type="function">
    <text evidence="7">Destroys radicals which are normally produced within the cells and which are toxic to biological systems.</text>
</comment>
<dbReference type="AlphaFoldDB" id="A0A915Q119"/>
<evidence type="ECO:0000256" key="7">
    <source>
        <dbReference type="RuleBase" id="RU000393"/>
    </source>
</evidence>
<keyword evidence="9" id="KW-1185">Reference proteome</keyword>
<dbReference type="PRINTS" id="PR00068">
    <property type="entry name" value="CUZNDISMTASE"/>
</dbReference>
<keyword evidence="3 7" id="KW-0862">Zinc</keyword>
<dbReference type="PROSITE" id="PS00332">
    <property type="entry name" value="SOD_CU_ZN_2"/>
    <property type="match status" value="1"/>
</dbReference>
<evidence type="ECO:0000256" key="5">
    <source>
        <dbReference type="ARBA" id="ARBA00023002"/>
    </source>
</evidence>
<dbReference type="Proteomes" id="UP000887581">
    <property type="component" value="Unplaced"/>
</dbReference>
<dbReference type="FunFam" id="2.60.40.200:FF:000001">
    <property type="entry name" value="Superoxide dismutase [Cu-Zn]"/>
    <property type="match status" value="1"/>
</dbReference>
<protein>
    <recommendedName>
        <fullName evidence="7">Superoxide dismutase [Cu-Zn]</fullName>
        <ecNumber evidence="7">1.15.1.1</ecNumber>
    </recommendedName>
</protein>
<dbReference type="Pfam" id="PF00080">
    <property type="entry name" value="Sod_Cu"/>
    <property type="match status" value="1"/>
</dbReference>
<dbReference type="EC" id="1.15.1.1" evidence="7"/>
<dbReference type="CDD" id="cd00305">
    <property type="entry name" value="Cu-Zn_Superoxide_Dismutase"/>
    <property type="match status" value="1"/>
</dbReference>
<dbReference type="GO" id="GO:0004784">
    <property type="term" value="F:superoxide dismutase activity"/>
    <property type="evidence" value="ECO:0007669"/>
    <property type="project" value="UniProtKB-EC"/>
</dbReference>
<evidence type="ECO:0000256" key="2">
    <source>
        <dbReference type="ARBA" id="ARBA00022723"/>
    </source>
</evidence>
<evidence type="ECO:0000256" key="6">
    <source>
        <dbReference type="ARBA" id="ARBA00023008"/>
    </source>
</evidence>
<reference evidence="10" key="1">
    <citation type="submission" date="2022-11" db="UniProtKB">
        <authorList>
            <consortium name="WormBaseParasite"/>
        </authorList>
    </citation>
    <scope>IDENTIFICATION</scope>
</reference>
<keyword evidence="4" id="KW-0049">Antioxidant</keyword>
<proteinExistence type="inferred from homology"/>
<sequence>MEKAIAVLYANNTNSICGNICFQQNAKGGPTIITGNIKGLTPGLHGFHVHQFGDIRKSCISAGPHFNPFGKTHGGPTDIEKHVGDLGNIMVDSDGTAHVDISSNHIQLMGPHSIIGRSIVVHANPDDFGRGVGDKREESLKTGNAGSRIACGVIGIASLA</sequence>
<organism evidence="9 10">
    <name type="scientific">Setaria digitata</name>
    <dbReference type="NCBI Taxonomy" id="48799"/>
    <lineage>
        <taxon>Eukaryota</taxon>
        <taxon>Metazoa</taxon>
        <taxon>Ecdysozoa</taxon>
        <taxon>Nematoda</taxon>
        <taxon>Chromadorea</taxon>
        <taxon>Rhabditida</taxon>
        <taxon>Spirurina</taxon>
        <taxon>Spiruromorpha</taxon>
        <taxon>Filarioidea</taxon>
        <taxon>Setariidae</taxon>
        <taxon>Setaria</taxon>
    </lineage>
</organism>
<accession>A0A915Q119</accession>
<evidence type="ECO:0000259" key="8">
    <source>
        <dbReference type="Pfam" id="PF00080"/>
    </source>
</evidence>